<dbReference type="EMBL" id="KL198008">
    <property type="protein sequence ID" value="KDQ28503.1"/>
    <property type="molecule type" value="Genomic_DNA"/>
</dbReference>
<dbReference type="SUPFAM" id="SSF51735">
    <property type="entry name" value="NAD(P)-binding Rossmann-fold domains"/>
    <property type="match status" value="1"/>
</dbReference>
<name>A0A067NK93_PLEO1</name>
<protein>
    <recommendedName>
        <fullName evidence="3">NAD-dependent epimerase/dehydratase domain-containing protein</fullName>
    </recommendedName>
</protein>
<dbReference type="InParanoid" id="A0A067NK93"/>
<dbReference type="STRING" id="1137138.A0A067NK93"/>
<dbReference type="PANTHER" id="PTHR48079:SF3">
    <property type="entry name" value="NAD-DEPENDENT EPIMERASE_DEHYDRATASE DOMAIN-CONTAINING PROTEIN"/>
    <property type="match status" value="1"/>
</dbReference>
<dbReference type="HOGENOM" id="CLU_007383_12_3_1"/>
<evidence type="ECO:0000313" key="1">
    <source>
        <dbReference type="EMBL" id="KDQ28503.1"/>
    </source>
</evidence>
<gene>
    <name evidence="1" type="ORF">PLEOSDRAFT_1077306</name>
</gene>
<evidence type="ECO:0000313" key="2">
    <source>
        <dbReference type="Proteomes" id="UP000027073"/>
    </source>
</evidence>
<accession>A0A067NK93</accession>
<dbReference type="InterPro" id="IPR051783">
    <property type="entry name" value="NAD(P)-dependent_oxidoreduct"/>
</dbReference>
<organism evidence="1 2">
    <name type="scientific">Pleurotus ostreatus (strain PC15)</name>
    <name type="common">Oyster mushroom</name>
    <dbReference type="NCBI Taxonomy" id="1137138"/>
    <lineage>
        <taxon>Eukaryota</taxon>
        <taxon>Fungi</taxon>
        <taxon>Dikarya</taxon>
        <taxon>Basidiomycota</taxon>
        <taxon>Agaricomycotina</taxon>
        <taxon>Agaricomycetes</taxon>
        <taxon>Agaricomycetidae</taxon>
        <taxon>Agaricales</taxon>
        <taxon>Pleurotineae</taxon>
        <taxon>Pleurotaceae</taxon>
        <taxon>Pleurotus</taxon>
    </lineage>
</organism>
<dbReference type="AlphaFoldDB" id="A0A067NK93"/>
<dbReference type="OrthoDB" id="10000533at2759"/>
<dbReference type="InterPro" id="IPR036291">
    <property type="entry name" value="NAD(P)-bd_dom_sf"/>
</dbReference>
<evidence type="ECO:0008006" key="3">
    <source>
        <dbReference type="Google" id="ProtNLM"/>
    </source>
</evidence>
<dbReference type="PANTHER" id="PTHR48079">
    <property type="entry name" value="PROTEIN YEEZ"/>
    <property type="match status" value="1"/>
</dbReference>
<dbReference type="GO" id="GO:0004029">
    <property type="term" value="F:aldehyde dehydrogenase (NAD+) activity"/>
    <property type="evidence" value="ECO:0007669"/>
    <property type="project" value="TreeGrafter"/>
</dbReference>
<dbReference type="GO" id="GO:0005737">
    <property type="term" value="C:cytoplasm"/>
    <property type="evidence" value="ECO:0007669"/>
    <property type="project" value="TreeGrafter"/>
</dbReference>
<reference evidence="2" key="1">
    <citation type="journal article" date="2014" name="Proc. Natl. Acad. Sci. U.S.A.">
        <title>Extensive sampling of basidiomycete genomes demonstrates inadequacy of the white-rot/brown-rot paradigm for wood decay fungi.</title>
        <authorList>
            <person name="Riley R."/>
            <person name="Salamov A.A."/>
            <person name="Brown D.W."/>
            <person name="Nagy L.G."/>
            <person name="Floudas D."/>
            <person name="Held B.W."/>
            <person name="Levasseur A."/>
            <person name="Lombard V."/>
            <person name="Morin E."/>
            <person name="Otillar R."/>
            <person name="Lindquist E.A."/>
            <person name="Sun H."/>
            <person name="LaButti K.M."/>
            <person name="Schmutz J."/>
            <person name="Jabbour D."/>
            <person name="Luo H."/>
            <person name="Baker S.E."/>
            <person name="Pisabarro A.G."/>
            <person name="Walton J.D."/>
            <person name="Blanchette R.A."/>
            <person name="Henrissat B."/>
            <person name="Martin F."/>
            <person name="Cullen D."/>
            <person name="Hibbett D.S."/>
            <person name="Grigoriev I.V."/>
        </authorList>
    </citation>
    <scope>NUCLEOTIDE SEQUENCE [LARGE SCALE GENOMIC DNA]</scope>
    <source>
        <strain evidence="2">PC15</strain>
    </source>
</reference>
<sequence>MKVIVLGCVAPSRLTHPLASATGVIGLPVSQALSRAGHIVYGVTRSESNARKLATEEIIPIVAEPTSESWHYLIVQADVVVESVGGYSDLAQTAPAILRGVSRSASTLRPPGAPKLTYIYTSGIWIHGDSRENVVSDTTPITKPIDLVTWRIPFEQAVIGDPNVNGVVIRPALVYGRTASILAGLFKSASEGKVAWYGTPGGRYCLVHADDLADLYVRAVEKAPVLGGQIFDAANDFTESVDDLMQRLNEISGGQSPYEYIQPSTPFEAAIGTTVLCRPYLARALLDWKPRKPGLVDGLQIYYAAWAASRQT</sequence>
<dbReference type="Proteomes" id="UP000027073">
    <property type="component" value="Unassembled WGS sequence"/>
</dbReference>
<dbReference type="Gene3D" id="3.40.50.720">
    <property type="entry name" value="NAD(P)-binding Rossmann-like Domain"/>
    <property type="match status" value="1"/>
</dbReference>
<proteinExistence type="predicted"/>
<dbReference type="VEuPathDB" id="FungiDB:PLEOSDRAFT_1077306"/>